<dbReference type="PANTHER" id="PTHR13245">
    <property type="entry name" value="RRP15-LIKE PROTEIN"/>
    <property type="match status" value="1"/>
</dbReference>
<dbReference type="InterPro" id="IPR012459">
    <property type="entry name" value="Rrp15"/>
</dbReference>
<comment type="similarity">
    <text evidence="1">Belongs to the RRP15 family.</text>
</comment>
<gene>
    <name evidence="2" type="ORF">GSCOC_T00012067001</name>
</gene>
<sequence length="111" mass="12054">TSSGCIATERCGLLISHFAISFRKKQVVIKKRRKEAFFSVLGRTPSQKTGSIEKIGASAGSGSVDAPAWAPLRDNYMLTNSKLKDWDKMPDTAAVDDFGLRPDADSSSDDE</sequence>
<dbReference type="Proteomes" id="UP000295252">
    <property type="component" value="Unassembled WGS sequence"/>
</dbReference>
<dbReference type="PANTHER" id="PTHR13245:SF14">
    <property type="entry name" value="RRP15-LIKE PROTEIN"/>
    <property type="match status" value="1"/>
</dbReference>
<dbReference type="GO" id="GO:0000460">
    <property type="term" value="P:maturation of 5.8S rRNA"/>
    <property type="evidence" value="ECO:0007669"/>
    <property type="project" value="TreeGrafter"/>
</dbReference>
<dbReference type="OrthoDB" id="20949at2759"/>
<dbReference type="AlphaFoldDB" id="A0A068VM39"/>
<protein>
    <submittedName>
        <fullName evidence="2">DH200=94 genomic scaffold, scaffold_5585</fullName>
    </submittedName>
</protein>
<dbReference type="PhylomeDB" id="A0A068VM39"/>
<dbReference type="InParanoid" id="A0A068VM39"/>
<reference evidence="3" key="1">
    <citation type="journal article" date="2014" name="Science">
        <title>The coffee genome provides insight into the convergent evolution of caffeine biosynthesis.</title>
        <authorList>
            <person name="Denoeud F."/>
            <person name="Carretero-Paulet L."/>
            <person name="Dereeper A."/>
            <person name="Droc G."/>
            <person name="Guyot R."/>
            <person name="Pietrella M."/>
            <person name="Zheng C."/>
            <person name="Alberti A."/>
            <person name="Anthony F."/>
            <person name="Aprea G."/>
            <person name="Aury J.M."/>
            <person name="Bento P."/>
            <person name="Bernard M."/>
            <person name="Bocs S."/>
            <person name="Campa C."/>
            <person name="Cenci A."/>
            <person name="Combes M.C."/>
            <person name="Crouzillat D."/>
            <person name="Da Silva C."/>
            <person name="Daddiego L."/>
            <person name="De Bellis F."/>
            <person name="Dussert S."/>
            <person name="Garsmeur O."/>
            <person name="Gayraud T."/>
            <person name="Guignon V."/>
            <person name="Jahn K."/>
            <person name="Jamilloux V."/>
            <person name="Joet T."/>
            <person name="Labadie K."/>
            <person name="Lan T."/>
            <person name="Leclercq J."/>
            <person name="Lepelley M."/>
            <person name="Leroy T."/>
            <person name="Li L.T."/>
            <person name="Librado P."/>
            <person name="Lopez L."/>
            <person name="Munoz A."/>
            <person name="Noel B."/>
            <person name="Pallavicini A."/>
            <person name="Perrotta G."/>
            <person name="Poncet V."/>
            <person name="Pot D."/>
            <person name="Priyono X."/>
            <person name="Rigoreau M."/>
            <person name="Rouard M."/>
            <person name="Rozas J."/>
            <person name="Tranchant-Dubreuil C."/>
            <person name="VanBuren R."/>
            <person name="Zhang Q."/>
            <person name="Andrade A.C."/>
            <person name="Argout X."/>
            <person name="Bertrand B."/>
            <person name="de Kochko A."/>
            <person name="Graziosi G."/>
            <person name="Henry R.J."/>
            <person name="Jayarama X."/>
            <person name="Ming R."/>
            <person name="Nagai C."/>
            <person name="Rounsley S."/>
            <person name="Sankoff D."/>
            <person name="Giuliano G."/>
            <person name="Albert V.A."/>
            <person name="Wincker P."/>
            <person name="Lashermes P."/>
        </authorList>
    </citation>
    <scope>NUCLEOTIDE SEQUENCE [LARGE SCALE GENOMIC DNA]</scope>
    <source>
        <strain evidence="3">cv. DH200-94</strain>
    </source>
</reference>
<feature type="non-terminal residue" evidence="2">
    <location>
        <position position="1"/>
    </location>
</feature>
<dbReference type="EMBL" id="HG744669">
    <property type="protein sequence ID" value="CDP21669.1"/>
    <property type="molecule type" value="Genomic_DNA"/>
</dbReference>
<dbReference type="GO" id="GO:0000470">
    <property type="term" value="P:maturation of LSU-rRNA"/>
    <property type="evidence" value="ECO:0007669"/>
    <property type="project" value="TreeGrafter"/>
</dbReference>
<evidence type="ECO:0000256" key="1">
    <source>
        <dbReference type="ARBA" id="ARBA00007462"/>
    </source>
</evidence>
<proteinExistence type="inferred from homology"/>
<keyword evidence="3" id="KW-1185">Reference proteome</keyword>
<name>A0A068VM39_COFCA</name>
<organism evidence="2 3">
    <name type="scientific">Coffea canephora</name>
    <name type="common">Robusta coffee</name>
    <dbReference type="NCBI Taxonomy" id="49390"/>
    <lineage>
        <taxon>Eukaryota</taxon>
        <taxon>Viridiplantae</taxon>
        <taxon>Streptophyta</taxon>
        <taxon>Embryophyta</taxon>
        <taxon>Tracheophyta</taxon>
        <taxon>Spermatophyta</taxon>
        <taxon>Magnoliopsida</taxon>
        <taxon>eudicotyledons</taxon>
        <taxon>Gunneridae</taxon>
        <taxon>Pentapetalae</taxon>
        <taxon>asterids</taxon>
        <taxon>lamiids</taxon>
        <taxon>Gentianales</taxon>
        <taxon>Rubiaceae</taxon>
        <taxon>Ixoroideae</taxon>
        <taxon>Gardenieae complex</taxon>
        <taxon>Bertiereae - Coffeeae clade</taxon>
        <taxon>Coffeeae</taxon>
        <taxon>Coffea</taxon>
    </lineage>
</organism>
<dbReference type="Gramene" id="CDP21669">
    <property type="protein sequence ID" value="CDP21669"/>
    <property type="gene ID" value="GSCOC_T00012067001"/>
</dbReference>
<evidence type="ECO:0000313" key="2">
    <source>
        <dbReference type="EMBL" id="CDP21669.1"/>
    </source>
</evidence>
<dbReference type="GO" id="GO:0030687">
    <property type="term" value="C:preribosome, large subunit precursor"/>
    <property type="evidence" value="ECO:0007669"/>
    <property type="project" value="TreeGrafter"/>
</dbReference>
<accession>A0A068VM39</accession>
<dbReference type="STRING" id="49390.A0A068VM39"/>
<evidence type="ECO:0000313" key="3">
    <source>
        <dbReference type="Proteomes" id="UP000295252"/>
    </source>
</evidence>